<dbReference type="PROSITE" id="PS51257">
    <property type="entry name" value="PROKAR_LIPOPROTEIN"/>
    <property type="match status" value="1"/>
</dbReference>
<accession>A0A3P3Q5U2</accession>
<feature type="compositionally biased region" description="Low complexity" evidence="1">
    <location>
        <begin position="35"/>
        <end position="52"/>
    </location>
</feature>
<feature type="compositionally biased region" description="Gly residues" evidence="1">
    <location>
        <begin position="465"/>
        <end position="479"/>
    </location>
</feature>
<feature type="compositionally biased region" description="Polar residues" evidence="1">
    <location>
        <begin position="449"/>
        <end position="458"/>
    </location>
</feature>
<reference evidence="3 4" key="1">
    <citation type="submission" date="2018-11" db="EMBL/GenBank/DDBJ databases">
        <title>Genome sequencing of Lachnoanaerobaculum orale DSM 24553T.</title>
        <authorList>
            <person name="Kook J.-K."/>
            <person name="Park S.-N."/>
            <person name="Lim Y.K."/>
        </authorList>
    </citation>
    <scope>NUCLEOTIDE SEQUENCE [LARGE SCALE GENOMIC DNA]</scope>
    <source>
        <strain evidence="3 4">DSM 24553</strain>
    </source>
</reference>
<feature type="chain" id="PRO_5018337565" evidence="2">
    <location>
        <begin position="28"/>
        <end position="515"/>
    </location>
</feature>
<dbReference type="Pfam" id="PF14262">
    <property type="entry name" value="Cthe_2159"/>
    <property type="match status" value="1"/>
</dbReference>
<dbReference type="RefSeq" id="WP_124951786.1">
    <property type="nucleotide sequence ID" value="NZ_RRCM01000001.1"/>
</dbReference>
<proteinExistence type="predicted"/>
<feature type="compositionally biased region" description="Pro residues" evidence="1">
    <location>
        <begin position="480"/>
        <end position="490"/>
    </location>
</feature>
<dbReference type="Proteomes" id="UP000276982">
    <property type="component" value="Unassembled WGS sequence"/>
</dbReference>
<name>A0A3P3Q5U2_9FIRM</name>
<dbReference type="InterPro" id="IPR025584">
    <property type="entry name" value="Cthe_2159"/>
</dbReference>
<dbReference type="AlphaFoldDB" id="A0A3P3Q5U2"/>
<keyword evidence="4" id="KW-1185">Reference proteome</keyword>
<comment type="caution">
    <text evidence="3">The sequence shown here is derived from an EMBL/GenBank/DDBJ whole genome shotgun (WGS) entry which is preliminary data.</text>
</comment>
<feature type="compositionally biased region" description="Polar residues" evidence="1">
    <location>
        <begin position="504"/>
        <end position="515"/>
    </location>
</feature>
<protein>
    <submittedName>
        <fullName evidence="3">Carbohydrate-binding domain-containing protein</fullName>
    </submittedName>
</protein>
<evidence type="ECO:0000313" key="4">
    <source>
        <dbReference type="Proteomes" id="UP000276982"/>
    </source>
</evidence>
<organism evidence="3 4">
    <name type="scientific">Lachnoanaerobaculum orale</name>
    <dbReference type="NCBI Taxonomy" id="979627"/>
    <lineage>
        <taxon>Bacteria</taxon>
        <taxon>Bacillati</taxon>
        <taxon>Bacillota</taxon>
        <taxon>Clostridia</taxon>
        <taxon>Lachnospirales</taxon>
        <taxon>Lachnospiraceae</taxon>
        <taxon>Lachnoanaerobaculum</taxon>
    </lineage>
</organism>
<evidence type="ECO:0000256" key="2">
    <source>
        <dbReference type="SAM" id="SignalP"/>
    </source>
</evidence>
<keyword evidence="2" id="KW-0732">Signal</keyword>
<evidence type="ECO:0000256" key="1">
    <source>
        <dbReference type="SAM" id="MobiDB-lite"/>
    </source>
</evidence>
<feature type="region of interest" description="Disordered" evidence="1">
    <location>
        <begin position="35"/>
        <end position="67"/>
    </location>
</feature>
<evidence type="ECO:0000313" key="3">
    <source>
        <dbReference type="EMBL" id="RRJ16398.1"/>
    </source>
</evidence>
<dbReference type="EMBL" id="RRCM01000001">
    <property type="protein sequence ID" value="RRJ16398.1"/>
    <property type="molecule type" value="Genomic_DNA"/>
</dbReference>
<sequence>MKKNKKKMCAWLITVALGLAIAGCSNAKMTTTTETTVQQSETTAANTSSSTTKGAYSDEDLNTSYSDSDTKIELSNQSADITGDGATFENGNVKITKAGTYVLSGEFDGQIITEVGDEDVVHLVFNGVNITNTKSAAVNAATGKKVVITLVDGTTNTLSDGTSYEYADGEDEPDATLFVKNNLTINGTGSLNIDSNYATAIKAKDNLIILDSKINIDSVGKAIKGKDSVTVENANITINAEDDGITTDGALVINSGNINIEKAGEGLEGVTIDINGGNIDIVATDDGINARGLIDDSATDAEKEAYGEENQADTYLRITGGVVNVNASADGIDSNGQVYIDGGTVIVSSATSGPDVALDYNGKAVITGGTFVSTGMQEMAQTFDSSSTQNFITVYYDSAVVAGSEIKVTDKDGNTVLSYNADKEFTFAVISSDKLSTGETYTVTAGDNSNEVTITAGGSTIGERSAGGPGGSNGNGGPGGNPPTGEPPQKPTDANGNELEMPEPQSSGASQTEKN</sequence>
<feature type="signal peptide" evidence="2">
    <location>
        <begin position="1"/>
        <end position="27"/>
    </location>
</feature>
<feature type="region of interest" description="Disordered" evidence="1">
    <location>
        <begin position="449"/>
        <end position="515"/>
    </location>
</feature>
<gene>
    <name evidence="3" type="ORF">EHW90_05215</name>
</gene>